<proteinExistence type="predicted"/>
<protein>
    <recommendedName>
        <fullName evidence="3">Transmembrane protein</fullName>
    </recommendedName>
</protein>
<dbReference type="EMBL" id="JAVIIS010000007">
    <property type="protein sequence ID" value="MDX8439254.1"/>
    <property type="molecule type" value="Genomic_DNA"/>
</dbReference>
<sequence length="50" mass="5321">MKKVILGIVVLLFLAAALSTAYSLLFGCPHGGSYRCVQGFNRETCGCPQS</sequence>
<accession>A0ABU4WWS3</accession>
<dbReference type="PROSITE" id="PS51257">
    <property type="entry name" value="PROKAR_LIPOPROTEIN"/>
    <property type="match status" value="1"/>
</dbReference>
<organism evidence="1 2">
    <name type="scientific">Mesorhizobium australafricanum</name>
    <dbReference type="NCBI Taxonomy" id="3072311"/>
    <lineage>
        <taxon>Bacteria</taxon>
        <taxon>Pseudomonadati</taxon>
        <taxon>Pseudomonadota</taxon>
        <taxon>Alphaproteobacteria</taxon>
        <taxon>Hyphomicrobiales</taxon>
        <taxon>Phyllobacteriaceae</taxon>
        <taxon>Mesorhizobium</taxon>
    </lineage>
</organism>
<dbReference type="Proteomes" id="UP001272097">
    <property type="component" value="Unassembled WGS sequence"/>
</dbReference>
<evidence type="ECO:0000313" key="1">
    <source>
        <dbReference type="EMBL" id="MDX8439254.1"/>
    </source>
</evidence>
<name>A0ABU4WWS3_9HYPH</name>
<evidence type="ECO:0000313" key="2">
    <source>
        <dbReference type="Proteomes" id="UP001272097"/>
    </source>
</evidence>
<comment type="caution">
    <text evidence="1">The sequence shown here is derived from an EMBL/GenBank/DDBJ whole genome shotgun (WGS) entry which is preliminary data.</text>
</comment>
<dbReference type="RefSeq" id="WP_320213150.1">
    <property type="nucleotide sequence ID" value="NZ_JAVIIS010000007.1"/>
</dbReference>
<keyword evidence="2" id="KW-1185">Reference proteome</keyword>
<reference evidence="1 2" key="1">
    <citation type="submission" date="2023-08" db="EMBL/GenBank/DDBJ databases">
        <title>Implementing the SeqCode for naming new Mesorhizobium species isolated from Vachellia karroo root nodules.</title>
        <authorList>
            <person name="Van Lill M."/>
        </authorList>
    </citation>
    <scope>NUCLEOTIDE SEQUENCE [LARGE SCALE GENOMIC DNA]</scope>
    <source>
        <strain evidence="1 2">VK3E</strain>
    </source>
</reference>
<gene>
    <name evidence="1" type="ORF">RFM51_06585</name>
</gene>
<evidence type="ECO:0008006" key="3">
    <source>
        <dbReference type="Google" id="ProtNLM"/>
    </source>
</evidence>